<dbReference type="GO" id="GO:0047499">
    <property type="term" value="F:calcium-independent phospholipase A2 activity"/>
    <property type="evidence" value="ECO:0007669"/>
    <property type="project" value="TreeGrafter"/>
</dbReference>
<feature type="short sequence motif" description="GXSXG" evidence="4">
    <location>
        <begin position="45"/>
        <end position="49"/>
    </location>
</feature>
<dbReference type="PROSITE" id="PS51635">
    <property type="entry name" value="PNPLA"/>
    <property type="match status" value="1"/>
</dbReference>
<dbReference type="GO" id="GO:0016020">
    <property type="term" value="C:membrane"/>
    <property type="evidence" value="ECO:0007669"/>
    <property type="project" value="TreeGrafter"/>
</dbReference>
<keyword evidence="1 4" id="KW-0378">Hydrolase</keyword>
<reference evidence="6" key="1">
    <citation type="journal article" date="2019" name="PLoS Negl. Trop. Dis.">
        <title>Revisiting the worldwide diversity of Leptospira species in the environment.</title>
        <authorList>
            <person name="Vincent A.T."/>
            <person name="Schiettekatte O."/>
            <person name="Bourhy P."/>
            <person name="Veyrier F.J."/>
            <person name="Picardeau M."/>
        </authorList>
    </citation>
    <scope>NUCLEOTIDE SEQUENCE [LARGE SCALE GENOMIC DNA]</scope>
    <source>
        <strain evidence="6">SCS5</strain>
    </source>
</reference>
<keyword evidence="7" id="KW-1185">Reference proteome</keyword>
<keyword evidence="3 4" id="KW-0443">Lipid metabolism</keyword>
<evidence type="ECO:0000256" key="4">
    <source>
        <dbReference type="PROSITE-ProRule" id="PRU01161"/>
    </source>
</evidence>
<gene>
    <name evidence="6" type="ORF">EHO61_07585</name>
</gene>
<dbReference type="PANTHER" id="PTHR24185:SF1">
    <property type="entry name" value="CALCIUM-INDEPENDENT PHOSPHOLIPASE A2-GAMMA"/>
    <property type="match status" value="1"/>
</dbReference>
<evidence type="ECO:0000259" key="5">
    <source>
        <dbReference type="PROSITE" id="PS51635"/>
    </source>
</evidence>
<dbReference type="Proteomes" id="UP000297855">
    <property type="component" value="Unassembled WGS sequence"/>
</dbReference>
<dbReference type="EMBL" id="RQEV01000008">
    <property type="protein sequence ID" value="TGK19324.1"/>
    <property type="molecule type" value="Genomic_DNA"/>
</dbReference>
<evidence type="ECO:0000256" key="3">
    <source>
        <dbReference type="ARBA" id="ARBA00023098"/>
    </source>
</evidence>
<protein>
    <submittedName>
        <fullName evidence="6">Patatin</fullName>
    </submittedName>
</protein>
<accession>A0A4R9GRZ2</accession>
<feature type="short sequence motif" description="GXGXXG" evidence="4">
    <location>
        <begin position="9"/>
        <end position="14"/>
    </location>
</feature>
<comment type="caution">
    <text evidence="6">The sequence shown here is derived from an EMBL/GenBank/DDBJ whole genome shotgun (WGS) entry which is preliminary data.</text>
</comment>
<dbReference type="SUPFAM" id="SSF52151">
    <property type="entry name" value="FabD/lysophospholipase-like"/>
    <property type="match status" value="1"/>
</dbReference>
<evidence type="ECO:0000313" key="7">
    <source>
        <dbReference type="Proteomes" id="UP000297855"/>
    </source>
</evidence>
<dbReference type="InterPro" id="IPR002641">
    <property type="entry name" value="PNPLA_dom"/>
</dbReference>
<evidence type="ECO:0000256" key="2">
    <source>
        <dbReference type="ARBA" id="ARBA00022963"/>
    </source>
</evidence>
<dbReference type="Gene3D" id="3.40.1090.10">
    <property type="entry name" value="Cytosolic phospholipase A2 catalytic domain"/>
    <property type="match status" value="1"/>
</dbReference>
<evidence type="ECO:0000313" key="6">
    <source>
        <dbReference type="EMBL" id="TGK19324.1"/>
    </source>
</evidence>
<feature type="active site" description="Proton acceptor" evidence="4">
    <location>
        <position position="196"/>
    </location>
</feature>
<dbReference type="GO" id="GO:0016042">
    <property type="term" value="P:lipid catabolic process"/>
    <property type="evidence" value="ECO:0007669"/>
    <property type="project" value="UniProtKB-UniRule"/>
</dbReference>
<dbReference type="RefSeq" id="WP_135813027.1">
    <property type="nucleotide sequence ID" value="NZ_RQEV01000008.1"/>
</dbReference>
<dbReference type="OrthoDB" id="322029at2"/>
<keyword evidence="2 4" id="KW-0442">Lipid degradation</keyword>
<feature type="domain" description="PNPLA" evidence="5">
    <location>
        <begin position="5"/>
        <end position="210"/>
    </location>
</feature>
<organism evidence="6 7">
    <name type="scientific">Leptospira fluminis</name>
    <dbReference type="NCBI Taxonomy" id="2484979"/>
    <lineage>
        <taxon>Bacteria</taxon>
        <taxon>Pseudomonadati</taxon>
        <taxon>Spirochaetota</taxon>
        <taxon>Spirochaetia</taxon>
        <taxon>Leptospirales</taxon>
        <taxon>Leptospiraceae</taxon>
        <taxon>Leptospira</taxon>
    </lineage>
</organism>
<feature type="short sequence motif" description="DGA/G" evidence="4">
    <location>
        <begin position="196"/>
        <end position="198"/>
    </location>
</feature>
<dbReference type="AlphaFoldDB" id="A0A4R9GRZ2"/>
<feature type="active site" description="Nucleophile" evidence="4">
    <location>
        <position position="47"/>
    </location>
</feature>
<proteinExistence type="predicted"/>
<dbReference type="Pfam" id="PF01734">
    <property type="entry name" value="Patatin"/>
    <property type="match status" value="1"/>
</dbReference>
<name>A0A4R9GRZ2_9LEPT</name>
<dbReference type="InterPro" id="IPR016035">
    <property type="entry name" value="Acyl_Trfase/lysoPLipase"/>
</dbReference>
<dbReference type="PANTHER" id="PTHR24185">
    <property type="entry name" value="CALCIUM-INDEPENDENT PHOSPHOLIPASE A2-GAMMA"/>
    <property type="match status" value="1"/>
</dbReference>
<dbReference type="GO" id="GO:0019369">
    <property type="term" value="P:arachidonate metabolic process"/>
    <property type="evidence" value="ECO:0007669"/>
    <property type="project" value="TreeGrafter"/>
</dbReference>
<evidence type="ECO:0000256" key="1">
    <source>
        <dbReference type="ARBA" id="ARBA00022801"/>
    </source>
</evidence>
<sequence>MKRILQIDGGGILGIMPALVLVKLEELLRQTKNRTLAESFDLITGSSTGAIIGGAIAAGVPATTIADFYIKKGADLFTPRTRWNPGNWLRAKYDRNPFIEQIKGTTTAAGLRLESLSMKDVKTHFMATSFNLCSKRTHFLKSWEEYDGGMKLWEVISWSALSAAYYFGKINVPDYQWTAYLPDGTKDTRKGGVFQDGGQGVNNNTIHFILSEIAAKNWWKEGTFLLSLGTGNLDISVPYETASKENFMEQIVHYPFEARTESTIGQVLAAKYIAGANDSFKFRRFDTLLQEKENELDNVQYIDRFVNYGKVMAQSLDSGFVADYF</sequence>